<proteinExistence type="evidence at transcript level"/>
<keyword evidence="1" id="KW-0812">Transmembrane</keyword>
<sequence length="56" mass="6476">MPLQSIMDVMVQYHHSELLWICAPLFVMLSVCAFGGMFWMVKRELERDAASEGKEL</sequence>
<dbReference type="EMBL" id="EF134191">
    <property type="protein sequence ID" value="ABV22305.1"/>
    <property type="molecule type" value="mRNA"/>
</dbReference>
<keyword evidence="1" id="KW-0472">Membrane</keyword>
<organism evidence="2">
    <name type="scientific">Karlodinium veneficum</name>
    <name type="common">Dinoflagellate</name>
    <name type="synonym">Karlodinium micrum</name>
    <dbReference type="NCBI Taxonomy" id="407301"/>
    <lineage>
        <taxon>Eukaryota</taxon>
        <taxon>Sar</taxon>
        <taxon>Alveolata</taxon>
        <taxon>Dinophyceae</taxon>
        <taxon>Gymnodiniales</taxon>
        <taxon>Kareniaceae</taxon>
        <taxon>Karlodinium</taxon>
    </lineage>
</organism>
<evidence type="ECO:0000256" key="1">
    <source>
        <dbReference type="SAM" id="Phobius"/>
    </source>
</evidence>
<dbReference type="AlphaFoldDB" id="A7WQ03"/>
<keyword evidence="1" id="KW-1133">Transmembrane helix</keyword>
<name>A7WQ03_KARVE</name>
<accession>A7WQ03</accession>
<protein>
    <submittedName>
        <fullName evidence="2">Uncharacterized protein</fullName>
    </submittedName>
</protein>
<feature type="transmembrane region" description="Helical" evidence="1">
    <location>
        <begin position="18"/>
        <end position="41"/>
    </location>
</feature>
<evidence type="ECO:0000313" key="2">
    <source>
        <dbReference type="EMBL" id="ABV22305.1"/>
    </source>
</evidence>
<reference evidence="2" key="1">
    <citation type="journal article" date="2007" name="Proc. Natl. Acad. Sci. U.S.A.">
        <title>Spliced leader RNA trans-splicing in dinoflagellates.</title>
        <authorList>
            <person name="Zhang H."/>
            <person name="Hou Y."/>
            <person name="Miranda L."/>
            <person name="Campbell D.A."/>
            <person name="Sturm N.R."/>
            <person name="Gaasterland T."/>
            <person name="Lin S."/>
        </authorList>
    </citation>
    <scope>NUCLEOTIDE SEQUENCE</scope>
    <source>
        <strain evidence="2">CCMP1975</strain>
    </source>
</reference>